<dbReference type="GO" id="GO:0003677">
    <property type="term" value="F:DNA binding"/>
    <property type="evidence" value="ECO:0007669"/>
    <property type="project" value="UniProtKB-KW"/>
</dbReference>
<dbReference type="PANTHER" id="PTHR47756:SF2">
    <property type="entry name" value="BLL6612 PROTEIN"/>
    <property type="match status" value="1"/>
</dbReference>
<accession>A0A0V9UGY6</accession>
<dbReference type="GO" id="GO:0016987">
    <property type="term" value="F:sigma factor activity"/>
    <property type="evidence" value="ECO:0007669"/>
    <property type="project" value="UniProtKB-KW"/>
</dbReference>
<proteinExistence type="inferred from homology"/>
<evidence type="ECO:0000313" key="9">
    <source>
        <dbReference type="EMBL" id="KSZ57285.1"/>
    </source>
</evidence>
<dbReference type="PATRIC" id="fig|1441730.3.peg.3931"/>
<evidence type="ECO:0000259" key="6">
    <source>
        <dbReference type="Pfam" id="PF04542"/>
    </source>
</evidence>
<keyword evidence="3" id="KW-0731">Sigma factor</keyword>
<evidence type="ECO:0000256" key="4">
    <source>
        <dbReference type="ARBA" id="ARBA00023125"/>
    </source>
</evidence>
<feature type="domain" description="DUF6596" evidence="8">
    <location>
        <begin position="185"/>
        <end position="285"/>
    </location>
</feature>
<comment type="caution">
    <text evidence="9">The sequence shown here is derived from an EMBL/GenBank/DDBJ whole genome shotgun (WGS) entry which is preliminary data.</text>
</comment>
<evidence type="ECO:0000259" key="8">
    <source>
        <dbReference type="Pfam" id="PF20239"/>
    </source>
</evidence>
<protein>
    <submittedName>
        <fullName evidence="9">RNA polymerase subunit sigma-24</fullName>
    </submittedName>
</protein>
<dbReference type="EMBL" id="AZXY01000010">
    <property type="protein sequence ID" value="KSZ57285.1"/>
    <property type="molecule type" value="Genomic_DNA"/>
</dbReference>
<feature type="domain" description="RNA polymerase sigma factor 70 region 4 type 2" evidence="7">
    <location>
        <begin position="116"/>
        <end position="167"/>
    </location>
</feature>
<evidence type="ECO:0000256" key="3">
    <source>
        <dbReference type="ARBA" id="ARBA00023082"/>
    </source>
</evidence>
<keyword evidence="2" id="KW-0805">Transcription regulation</keyword>
<dbReference type="PANTHER" id="PTHR47756">
    <property type="entry name" value="BLL6612 PROTEIN-RELATED"/>
    <property type="match status" value="1"/>
</dbReference>
<dbReference type="InterPro" id="IPR013324">
    <property type="entry name" value="RNA_pol_sigma_r3/r4-like"/>
</dbReference>
<dbReference type="Pfam" id="PF04542">
    <property type="entry name" value="Sigma70_r2"/>
    <property type="match status" value="1"/>
</dbReference>
<reference evidence="10" key="1">
    <citation type="submission" date="2015-01" db="EMBL/GenBank/DDBJ databases">
        <title>Draft genome sequence of Rhodococcus pyridinivorans strain KG-16, a hydrocarbon-degrading bacterium.</title>
        <authorList>
            <person name="Aggarwal R.K."/>
            <person name="Dawar C."/>
        </authorList>
    </citation>
    <scope>NUCLEOTIDE SEQUENCE [LARGE SCALE GENOMIC DNA]</scope>
    <source>
        <strain evidence="10">KG-16</strain>
    </source>
</reference>
<keyword evidence="4" id="KW-0238">DNA-binding</keyword>
<keyword evidence="5" id="KW-0804">Transcription</keyword>
<dbReference type="Proteomes" id="UP000053060">
    <property type="component" value="Unassembled WGS sequence"/>
</dbReference>
<evidence type="ECO:0000313" key="10">
    <source>
        <dbReference type="Proteomes" id="UP000053060"/>
    </source>
</evidence>
<dbReference type="Pfam" id="PF08281">
    <property type="entry name" value="Sigma70_r4_2"/>
    <property type="match status" value="1"/>
</dbReference>
<reference evidence="9 10" key="2">
    <citation type="journal article" date="2016" name="Genome Announc.">
        <title>Draft Genome Sequence of a Versatile Hydrocarbon-Degrading Bacterium, Rhodococcus pyridinivorans Strain KG-16, Collected from Oil Fields in India.</title>
        <authorList>
            <person name="Aggarwal R.K."/>
            <person name="Dawar C."/>
            <person name="Phanindranath R."/>
            <person name="Mutnuri L."/>
            <person name="Dayal A.M."/>
        </authorList>
    </citation>
    <scope>NUCLEOTIDE SEQUENCE [LARGE SCALE GENOMIC DNA]</scope>
    <source>
        <strain evidence="9 10">KG-16</strain>
    </source>
</reference>
<dbReference type="AlphaFoldDB" id="A0A0V9UGY6"/>
<dbReference type="GO" id="GO:0006352">
    <property type="term" value="P:DNA-templated transcription initiation"/>
    <property type="evidence" value="ECO:0007669"/>
    <property type="project" value="InterPro"/>
</dbReference>
<dbReference type="Gene3D" id="1.10.10.10">
    <property type="entry name" value="Winged helix-like DNA-binding domain superfamily/Winged helix DNA-binding domain"/>
    <property type="match status" value="1"/>
</dbReference>
<sequence length="415" mass="45476">MTGPSTADIGRVFREEYGRAVAVLTRVLGDIDVAEDMVQDAFSIAVERWPGEGIPPSPAGWIITTARRRAIDTARREAARPVKHTEADLLHPTSGVAFDPAAVDAPEIPDDRLRLMFTCCHPALAPQARVALTLRLLGGLTTMQISRAFLVPETTMGQRISRAKRKIRDARIPFRIPSPDEFPERLDAVRSVLYLVYTEGHTTSTGPELADTDLCSEAVRLARLLAGLVPDDPETTGLLALMLLGESRRAARTGPGGDLVLLADQDRSRWDRALIDEGQALVRRTLRWNRPGPYQIQAAIAAVHADAPTFEDTDWAQIVALYDLLMAADPTPVVALHRAVALAEVEGPAAALGIVDRLDLERYHVFHAVRADLLARLGRITEASEAYTTAAARTENAVERAHLLRRCDDLRDALR</sequence>
<comment type="similarity">
    <text evidence="1">Belongs to the sigma-70 factor family. ECF subfamily.</text>
</comment>
<dbReference type="InterPro" id="IPR013249">
    <property type="entry name" value="RNA_pol_sigma70_r4_t2"/>
</dbReference>
<dbReference type="Gene3D" id="1.10.1740.10">
    <property type="match status" value="1"/>
</dbReference>
<dbReference type="InterPro" id="IPR013325">
    <property type="entry name" value="RNA_pol_sigma_r2"/>
</dbReference>
<dbReference type="SUPFAM" id="SSF88946">
    <property type="entry name" value="Sigma2 domain of RNA polymerase sigma factors"/>
    <property type="match status" value="1"/>
</dbReference>
<dbReference type="InterPro" id="IPR046531">
    <property type="entry name" value="DUF6596"/>
</dbReference>
<dbReference type="SUPFAM" id="SSF88659">
    <property type="entry name" value="Sigma3 and sigma4 domains of RNA polymerase sigma factors"/>
    <property type="match status" value="1"/>
</dbReference>
<organism evidence="9 10">
    <name type="scientific">Rhodococcus pyridinivorans KG-16</name>
    <dbReference type="NCBI Taxonomy" id="1441730"/>
    <lineage>
        <taxon>Bacteria</taxon>
        <taxon>Bacillati</taxon>
        <taxon>Actinomycetota</taxon>
        <taxon>Actinomycetes</taxon>
        <taxon>Mycobacteriales</taxon>
        <taxon>Nocardiaceae</taxon>
        <taxon>Rhodococcus</taxon>
    </lineage>
</organism>
<feature type="domain" description="RNA polymerase sigma-70 region 2" evidence="6">
    <location>
        <begin position="13"/>
        <end position="78"/>
    </location>
</feature>
<name>A0A0V9UGY6_9NOCA</name>
<dbReference type="InterPro" id="IPR007627">
    <property type="entry name" value="RNA_pol_sigma70_r2"/>
</dbReference>
<dbReference type="Pfam" id="PF20239">
    <property type="entry name" value="DUF6596"/>
    <property type="match status" value="1"/>
</dbReference>
<evidence type="ECO:0000256" key="2">
    <source>
        <dbReference type="ARBA" id="ARBA00023015"/>
    </source>
</evidence>
<evidence type="ECO:0000256" key="5">
    <source>
        <dbReference type="ARBA" id="ARBA00023163"/>
    </source>
</evidence>
<gene>
    <name evidence="9" type="ORF">Z045_18820</name>
</gene>
<dbReference type="RefSeq" id="WP_060653311.1">
    <property type="nucleotide sequence ID" value="NZ_AZXY01000010.1"/>
</dbReference>
<evidence type="ECO:0000256" key="1">
    <source>
        <dbReference type="ARBA" id="ARBA00010641"/>
    </source>
</evidence>
<evidence type="ECO:0000259" key="7">
    <source>
        <dbReference type="Pfam" id="PF08281"/>
    </source>
</evidence>
<dbReference type="InterPro" id="IPR036388">
    <property type="entry name" value="WH-like_DNA-bd_sf"/>
</dbReference>